<gene>
    <name evidence="2" type="ORF">GCM10007112_04010</name>
    <name evidence="1" type="ORF">Vsou_08980</name>
</gene>
<evidence type="ECO:0000313" key="1">
    <source>
        <dbReference type="EMBL" id="BDR91805.1"/>
    </source>
</evidence>
<keyword evidence="4" id="KW-1185">Reference proteome</keyword>
<dbReference type="RefSeq" id="WP_188602462.1">
    <property type="nucleotide sequence ID" value="NZ_AP026830.1"/>
</dbReference>
<reference evidence="1" key="4">
    <citation type="journal article" date="2023" name="Microbiol. Resour. Announc.">
        <title>Complete Genome Sequence of Vulcanisaeta souniana Strain IC-059, a Hyperthermophilic Archaeon Isolated from Hot Spring Water in Japan.</title>
        <authorList>
            <person name="Kato S."/>
            <person name="Itoh T."/>
            <person name="Wu L."/>
            <person name="Ma J."/>
            <person name="Ohkuma M."/>
        </authorList>
    </citation>
    <scope>NUCLEOTIDE SEQUENCE</scope>
    <source>
        <strain evidence="1">JCM 11219</strain>
    </source>
</reference>
<organism evidence="2 3">
    <name type="scientific">Vulcanisaeta souniana JCM 11219</name>
    <dbReference type="NCBI Taxonomy" id="1293586"/>
    <lineage>
        <taxon>Archaea</taxon>
        <taxon>Thermoproteota</taxon>
        <taxon>Thermoprotei</taxon>
        <taxon>Thermoproteales</taxon>
        <taxon>Thermoproteaceae</taxon>
        <taxon>Vulcanisaeta</taxon>
    </lineage>
</organism>
<accession>A0A830EC70</accession>
<dbReference type="GeneID" id="76206449"/>
<dbReference type="EMBL" id="BMNM01000001">
    <property type="protein sequence ID" value="GGI70228.1"/>
    <property type="molecule type" value="Genomic_DNA"/>
</dbReference>
<reference evidence="2" key="2">
    <citation type="submission" date="2020-09" db="EMBL/GenBank/DDBJ databases">
        <authorList>
            <person name="Sun Q."/>
            <person name="Ohkuma M."/>
        </authorList>
    </citation>
    <scope>NUCLEOTIDE SEQUENCE</scope>
    <source>
        <strain evidence="2">JCM 11219</strain>
    </source>
</reference>
<sequence length="156" mass="17595">MYYGVLYTYYWFSPDQSGQNALNVYFMVNGNIYNNNLPMQYVPSIGAYTLSPLPPSTYLATSYQNAYQTAFEAENSVALNNYQEINLQNGFIDGTFGYKENYPNAPTIEPLIENITNYLNQPYIFIASGSGGGFGYMYLDWVIATFGVPYELTVPS</sequence>
<name>A0A830EC70_9CREN</name>
<dbReference type="OrthoDB" id="28864at2157"/>
<reference evidence="2" key="1">
    <citation type="journal article" date="2014" name="Int. J. Syst. Evol. Microbiol.">
        <title>Complete genome sequence of Corynebacterium casei LMG S-19264T (=DSM 44701T), isolated from a smear-ripened cheese.</title>
        <authorList>
            <consortium name="US DOE Joint Genome Institute (JGI-PGF)"/>
            <person name="Walter F."/>
            <person name="Albersmeier A."/>
            <person name="Kalinowski J."/>
            <person name="Ruckert C."/>
        </authorList>
    </citation>
    <scope>NUCLEOTIDE SEQUENCE</scope>
    <source>
        <strain evidence="2">JCM 11219</strain>
    </source>
</reference>
<reference evidence="4" key="3">
    <citation type="submission" date="2022-09" db="EMBL/GenBank/DDBJ databases">
        <title>Complete genome sequence of Vulcanisaeta souniana.</title>
        <authorList>
            <person name="Kato S."/>
            <person name="Itoh T."/>
            <person name="Ohkuma M."/>
        </authorList>
    </citation>
    <scope>NUCLEOTIDE SEQUENCE [LARGE SCALE GENOMIC DNA]</scope>
    <source>
        <strain evidence="4">JCM 11219</strain>
    </source>
</reference>
<dbReference type="Proteomes" id="UP000657075">
    <property type="component" value="Unassembled WGS sequence"/>
</dbReference>
<protein>
    <submittedName>
        <fullName evidence="2">Uncharacterized protein</fullName>
    </submittedName>
</protein>
<evidence type="ECO:0000313" key="2">
    <source>
        <dbReference type="EMBL" id="GGI70228.1"/>
    </source>
</evidence>
<proteinExistence type="predicted"/>
<evidence type="ECO:0000313" key="3">
    <source>
        <dbReference type="Proteomes" id="UP000657075"/>
    </source>
</evidence>
<evidence type="ECO:0000313" key="4">
    <source>
        <dbReference type="Proteomes" id="UP001060771"/>
    </source>
</evidence>
<dbReference type="AlphaFoldDB" id="A0A830EC70"/>
<dbReference type="Proteomes" id="UP001060771">
    <property type="component" value="Chromosome"/>
</dbReference>
<dbReference type="EMBL" id="AP026830">
    <property type="protein sequence ID" value="BDR91805.1"/>
    <property type="molecule type" value="Genomic_DNA"/>
</dbReference>